<reference evidence="4" key="1">
    <citation type="journal article" date="2019" name="Int. J. Syst. Evol. Microbiol.">
        <title>The Global Catalogue of Microorganisms (GCM) 10K type strain sequencing project: providing services to taxonomists for standard genome sequencing and annotation.</title>
        <authorList>
            <consortium name="The Broad Institute Genomics Platform"/>
            <consortium name="The Broad Institute Genome Sequencing Center for Infectious Disease"/>
            <person name="Wu L."/>
            <person name="Ma J."/>
        </authorList>
    </citation>
    <scope>NUCLEOTIDE SEQUENCE [LARGE SCALE GENOMIC DNA]</scope>
    <source>
        <strain evidence="4">CCM 8749</strain>
    </source>
</reference>
<dbReference type="Gene3D" id="3.30.200.20">
    <property type="entry name" value="Phosphorylase Kinase, domain 1"/>
    <property type="match status" value="1"/>
</dbReference>
<dbReference type="PANTHER" id="PTHR21064">
    <property type="entry name" value="AMINOGLYCOSIDE PHOSPHOTRANSFERASE DOMAIN-CONTAINING PROTEIN-RELATED"/>
    <property type="match status" value="1"/>
</dbReference>
<evidence type="ECO:0000313" key="4">
    <source>
        <dbReference type="Proteomes" id="UP001596250"/>
    </source>
</evidence>
<dbReference type="Proteomes" id="UP001596250">
    <property type="component" value="Unassembled WGS sequence"/>
</dbReference>
<dbReference type="Pfam" id="PF01636">
    <property type="entry name" value="APH"/>
    <property type="match status" value="1"/>
</dbReference>
<evidence type="ECO:0000313" key="3">
    <source>
        <dbReference type="EMBL" id="MFC5987644.1"/>
    </source>
</evidence>
<dbReference type="InterPro" id="IPR002575">
    <property type="entry name" value="Aminoglycoside_PTrfase"/>
</dbReference>
<accession>A0ABW1IS83</accession>
<dbReference type="InterPro" id="IPR011009">
    <property type="entry name" value="Kinase-like_dom_sf"/>
</dbReference>
<name>A0ABW1IS83_9BACL</name>
<comment type="caution">
    <text evidence="3">The sequence shown here is derived from an EMBL/GenBank/DDBJ whole genome shotgun (WGS) entry which is preliminary data.</text>
</comment>
<organism evidence="3 4">
    <name type="scientific">Marinicrinis lubricantis</name>
    <dbReference type="NCBI Taxonomy" id="2086470"/>
    <lineage>
        <taxon>Bacteria</taxon>
        <taxon>Bacillati</taxon>
        <taxon>Bacillota</taxon>
        <taxon>Bacilli</taxon>
        <taxon>Bacillales</taxon>
        <taxon>Paenibacillaceae</taxon>
    </lineage>
</organism>
<gene>
    <name evidence="3" type="ORF">ACFPXP_14655</name>
</gene>
<protein>
    <submittedName>
        <fullName evidence="3">Phosphotransferase</fullName>
    </submittedName>
</protein>
<dbReference type="InterPro" id="IPR050249">
    <property type="entry name" value="Pseudomonas-type_ThrB"/>
</dbReference>
<feature type="domain" description="Aminoglycoside phosphotransferase" evidence="2">
    <location>
        <begin position="27"/>
        <end position="247"/>
    </location>
</feature>
<dbReference type="Gene3D" id="3.90.1200.10">
    <property type="match status" value="1"/>
</dbReference>
<comment type="similarity">
    <text evidence="1">Belongs to the pseudomonas-type ThrB family.</text>
</comment>
<sequence length="342" mass="39246">MNKADESFIYTLCEQAFPGERWTMKAGKSGMNNTTRYVETSRGKYVLRIYETHRDRDKVEVEHEILKQLSRMDLPFRVPKPYEVNGSTIMYVQDSDQIASWCEFIPGDNPVFDREDTVISFGRVTGELIDAFESMRLDKPVIYPPYYELDKAHPSCPPEKIAAFCEAPGAVFHVYQSGLKRVKEQLEVLAQWLPRMRALPHHMIHGDLNASNVLTSDGVNLDAVLDFEFATRDVRVMELAVALSELTAKELNQTVFWDMVHCFTQGFAEKKRLSKLELEAVPILMKLRRLDVFVHFLGRYLDGVDDHDVLLQGIFESTLNSLHGPQVEGAKWERCIQVLEQA</sequence>
<dbReference type="PANTHER" id="PTHR21064:SF6">
    <property type="entry name" value="AMINOGLYCOSIDE PHOSPHOTRANSFERASE DOMAIN-CONTAINING PROTEIN"/>
    <property type="match status" value="1"/>
</dbReference>
<keyword evidence="4" id="KW-1185">Reference proteome</keyword>
<dbReference type="RefSeq" id="WP_379895055.1">
    <property type="nucleotide sequence ID" value="NZ_CBCSCT010000033.1"/>
</dbReference>
<dbReference type="EMBL" id="JBHSQV010000168">
    <property type="protein sequence ID" value="MFC5987644.1"/>
    <property type="molecule type" value="Genomic_DNA"/>
</dbReference>
<proteinExistence type="inferred from homology"/>
<evidence type="ECO:0000259" key="2">
    <source>
        <dbReference type="Pfam" id="PF01636"/>
    </source>
</evidence>
<evidence type="ECO:0000256" key="1">
    <source>
        <dbReference type="ARBA" id="ARBA00038240"/>
    </source>
</evidence>
<dbReference type="SUPFAM" id="SSF56112">
    <property type="entry name" value="Protein kinase-like (PK-like)"/>
    <property type="match status" value="1"/>
</dbReference>